<dbReference type="Proteomes" id="UP000274515">
    <property type="component" value="Unassembled WGS sequence"/>
</dbReference>
<feature type="compositionally biased region" description="Low complexity" evidence="7">
    <location>
        <begin position="659"/>
        <end position="670"/>
    </location>
</feature>
<feature type="compositionally biased region" description="Polar residues" evidence="7">
    <location>
        <begin position="1174"/>
        <end position="1183"/>
    </location>
</feature>
<dbReference type="OrthoDB" id="5524878at2"/>
<feature type="region of interest" description="Disordered" evidence="7">
    <location>
        <begin position="1"/>
        <end position="20"/>
    </location>
</feature>
<feature type="region of interest" description="Disordered" evidence="7">
    <location>
        <begin position="304"/>
        <end position="751"/>
    </location>
</feature>
<feature type="region of interest" description="Disordered" evidence="7">
    <location>
        <begin position="966"/>
        <end position="1455"/>
    </location>
</feature>
<dbReference type="SUPFAM" id="SSF56399">
    <property type="entry name" value="ADP-ribosylation"/>
    <property type="match status" value="1"/>
</dbReference>
<keyword evidence="4" id="KW-0808">Transferase</keyword>
<dbReference type="Pfam" id="PF01129">
    <property type="entry name" value="ART"/>
    <property type="match status" value="1"/>
</dbReference>
<evidence type="ECO:0000256" key="5">
    <source>
        <dbReference type="ARBA" id="ARBA00022695"/>
    </source>
</evidence>
<comment type="catalytic activity">
    <reaction evidence="6">
        <text>L-arginyl-[protein] + NAD(+) = N(omega)-(ADP-D-ribosyl)-L-arginyl-[protein] + nicotinamide + H(+)</text>
        <dbReference type="Rhea" id="RHEA:19149"/>
        <dbReference type="Rhea" id="RHEA-COMP:10532"/>
        <dbReference type="Rhea" id="RHEA-COMP:15087"/>
        <dbReference type="ChEBI" id="CHEBI:15378"/>
        <dbReference type="ChEBI" id="CHEBI:17154"/>
        <dbReference type="ChEBI" id="CHEBI:29965"/>
        <dbReference type="ChEBI" id="CHEBI:57540"/>
        <dbReference type="ChEBI" id="CHEBI:142554"/>
        <dbReference type="EC" id="2.4.2.31"/>
    </reaction>
</comment>
<evidence type="ECO:0000256" key="3">
    <source>
        <dbReference type="ARBA" id="ARBA00022676"/>
    </source>
</evidence>
<organism evidence="9 10">
    <name type="scientific">Saccharopolyspora rhizosphaerae</name>
    <dbReference type="NCBI Taxonomy" id="2492662"/>
    <lineage>
        <taxon>Bacteria</taxon>
        <taxon>Bacillati</taxon>
        <taxon>Actinomycetota</taxon>
        <taxon>Actinomycetes</taxon>
        <taxon>Pseudonocardiales</taxon>
        <taxon>Pseudonocardiaceae</taxon>
        <taxon>Saccharopolyspora</taxon>
    </lineage>
</organism>
<dbReference type="PANTHER" id="PTHR12460:SF38">
    <property type="entry name" value="KINETOPLAST-ASSOCIATED PROTEIN-LIKE PROTEIN"/>
    <property type="match status" value="1"/>
</dbReference>
<dbReference type="PROSITE" id="PS51996">
    <property type="entry name" value="TR_MART"/>
    <property type="match status" value="1"/>
</dbReference>
<feature type="compositionally biased region" description="Pro residues" evidence="7">
    <location>
        <begin position="1214"/>
        <end position="1230"/>
    </location>
</feature>
<feature type="region of interest" description="Disordered" evidence="7">
    <location>
        <begin position="909"/>
        <end position="953"/>
    </location>
</feature>
<evidence type="ECO:0000256" key="2">
    <source>
        <dbReference type="ARBA" id="ARBA00012031"/>
    </source>
</evidence>
<feature type="compositionally biased region" description="Low complexity" evidence="7">
    <location>
        <begin position="1334"/>
        <end position="1349"/>
    </location>
</feature>
<evidence type="ECO:0000313" key="10">
    <source>
        <dbReference type="Proteomes" id="UP000274515"/>
    </source>
</evidence>
<keyword evidence="10" id="KW-1185">Reference proteome</keyword>
<feature type="compositionally biased region" description="Polar residues" evidence="7">
    <location>
        <begin position="1275"/>
        <end position="1288"/>
    </location>
</feature>
<feature type="compositionally biased region" description="Basic and acidic residues" evidence="7">
    <location>
        <begin position="1441"/>
        <end position="1455"/>
    </location>
</feature>
<feature type="compositionally biased region" description="Low complexity" evidence="7">
    <location>
        <begin position="317"/>
        <end position="415"/>
    </location>
</feature>
<evidence type="ECO:0000256" key="1">
    <source>
        <dbReference type="ARBA" id="ARBA00009558"/>
    </source>
</evidence>
<dbReference type="InterPro" id="IPR057746">
    <property type="entry name" value="CpnT-like_N"/>
</dbReference>
<evidence type="ECO:0000256" key="4">
    <source>
        <dbReference type="ARBA" id="ARBA00022679"/>
    </source>
</evidence>
<feature type="compositionally biased region" description="Pro residues" evidence="7">
    <location>
        <begin position="1108"/>
        <end position="1118"/>
    </location>
</feature>
<feature type="compositionally biased region" description="Gly residues" evidence="7">
    <location>
        <begin position="537"/>
        <end position="548"/>
    </location>
</feature>
<dbReference type="GO" id="GO:0106274">
    <property type="term" value="F:NAD+-protein-arginine ADP-ribosyltransferase activity"/>
    <property type="evidence" value="ECO:0007669"/>
    <property type="project" value="UniProtKB-EC"/>
</dbReference>
<dbReference type="InterPro" id="IPR000768">
    <property type="entry name" value="ART"/>
</dbReference>
<feature type="compositionally biased region" description="Low complexity" evidence="7">
    <location>
        <begin position="1119"/>
        <end position="1162"/>
    </location>
</feature>
<sequence>MTNPLVEQQPENDDGFITKGTGDQGWAAGIGLAESVNDVSSLDEGSNWVESGLAYGGLAMEGISLAVDPIGTLLSYGLSWLIEHVQPLQEALDWFAGDPDGVAAYGKSWENVSKAVEEAAQQYRAAVKADTAEWTGAAGDAYRRTAAEKGEALAGAAKLAGTISSVVTIMGEVVSFVREFVRDLVADCVARLITYALEALAPPIASLAWVVPQAITFISQTITKIADIVTKLTRTISNVSPKLAKLAEVFGDIMKLLGEKGKAGMTTAGKVAGKLDVAGRMGDKLAEKAWKQVDETFGTDVVGRHRAKFGDPDAPDGDSSGEGASSAEGQSASSDRGSEGARSTSDTSGSSSGGSPAAERGSAPGDAGANPGRSDSTSSSGGASPAEPSSARSSADPGSSSGGSSQADSGSQARGDSGGGSSQGGSSPTSGGPGGADGGSTPESGGSPRGDAGSAPESGGYGRADTASTPDSSGSGRADAGSTPESGGSPRGDAGSTPESGGSSRADPGSAAGSGGSPRADVGSASGSSSHADSAPGGQGGSSSGGAGTHTSDVPRAPAHTSAASVDAPARPDTASPQSAPAAPRPDQPSGAAPAGGTNAPAGPPASGNGTPPPRGGHQGSGGWTGTSGHPGAARNVPAHTPRTSPPSARPAGLSPVHARSAAPRPATAPVHPAGAGAPQAPVRPSAQVQGRHVAPPRPDHLRTADSPRTPVPAQRAPEPPNSLPEQPRPEQPKVSTAESMAAETPPKDQWEATHYKASHTPRFDISPELREKLGRDLREIEANRAGLSFTKPDVSRYYGRAEWAHKRPQCSVDPHRFTVEVHGGPGGAKFRGHELDARELAEIIKGTPGYRDGTPIRLVSCETGADVPDGSRNFAQQLSEELGVEVLAPNTNAWVDNHGNIYASETRAKFDEDDSGAPHPRLDSPGEWTAYRPDGTKAVHSSPYPPGHQPEWVRHGVRAEAAHRRGLFGGRKDEDFSTDPVTGHNFSNAPPQGQFGAPPQNASPPPQQHGNLPPQQTFPQQPHGFPQQPQGPQPVAQQGGIPPQGFPQSGSGQPHPQQAAPQHLPYQGPQQPSAPRGYPQHGAPQDHPRQMGGGYPPQQPQQSGGYPPHPSAPPGKPQSPQQAAYSPPGRQQGGSTPPPQQSASSAPRQNAPQQQGFQPQQVRHPNTFPPSGPGQSWNGRPSTPSPAPGGHPPTTHSQPAHEQAPHVAAPSSTPSPPEASLPPQTPPNAAPQHPSTPAHPPPPGQASGPTPQRQGPAPASPAQQPVAAKYSPQPAETTSQPPTNSAAHQPAAPLGEDASPRWDGVGTPRSNGPIMPTSPPPKPVLDDFIPTKSGISSRSDVSASSSWKSDFDRADTSTAVKPADSQEVPEPATSASGTVLDDFDPGLPGHDPVTPGSGSEFDDFEPTGTPEPSQAPGGDSWKSDFEPEVADTTSAGIDRLNAETRFGHDPVDPDRFMERITDADYRADVETRESVQQSYARDDRGQELDRGLNEMLDRHLPRIREENPELAVKIEHMDRTELLQLHAYTQPGHYEAMNKALREQDPDALATHRDKIETMVSALNELPDEACKAHRVVGAVTPEHAAAVAAGYEPGSMIRENAFTSTSVREDPNNPGQPKSKFPGKVEFHMDLRTGKDLRFLNPRDGEAEILVPPGSSFKVTGKWFDENTGVWHIELEQVLLDDMPGGELPPAPKFDYTPPPPGAKGSIADMMAGDFG</sequence>
<evidence type="ECO:0000256" key="7">
    <source>
        <dbReference type="SAM" id="MobiDB-lite"/>
    </source>
</evidence>
<dbReference type="Pfam" id="PF25547">
    <property type="entry name" value="WXG100_2"/>
    <property type="match status" value="1"/>
</dbReference>
<feature type="compositionally biased region" description="Low complexity" evidence="7">
    <location>
        <begin position="471"/>
        <end position="482"/>
    </location>
</feature>
<comment type="caution">
    <text evidence="9">The sequence shown here is derived from an EMBL/GenBank/DDBJ whole genome shotgun (WGS) entry which is preliminary data.</text>
</comment>
<feature type="compositionally biased region" description="Low complexity" evidence="7">
    <location>
        <begin position="1246"/>
        <end position="1269"/>
    </location>
</feature>
<feature type="compositionally biased region" description="Gly residues" evidence="7">
    <location>
        <begin position="617"/>
        <end position="626"/>
    </location>
</feature>
<evidence type="ECO:0000313" key="9">
    <source>
        <dbReference type="EMBL" id="RRO12982.1"/>
    </source>
</evidence>
<evidence type="ECO:0000259" key="8">
    <source>
        <dbReference type="Pfam" id="PF25547"/>
    </source>
</evidence>
<reference evidence="9 10" key="1">
    <citation type="submission" date="2018-11" db="EMBL/GenBank/DDBJ databases">
        <title>Saccharopolyspora rhizosphaerae sp. nov., an actinomycete isolated from rhizosphere soil in Thailand.</title>
        <authorList>
            <person name="Intra B."/>
            <person name="Euanorasetr J."/>
            <person name="Take A."/>
            <person name="Inahashi Y."/>
            <person name="Mori M."/>
            <person name="Panbangred W."/>
            <person name="Matsumoto A."/>
        </authorList>
    </citation>
    <scope>NUCLEOTIDE SEQUENCE [LARGE SCALE GENOMIC DNA]</scope>
    <source>
        <strain evidence="9 10">H219</strain>
    </source>
</reference>
<feature type="domain" description="Outer membrane channel protein CpnT-like N-terminal" evidence="8">
    <location>
        <begin position="80"/>
        <end position="206"/>
    </location>
</feature>
<evidence type="ECO:0000256" key="6">
    <source>
        <dbReference type="ARBA" id="ARBA00047597"/>
    </source>
</evidence>
<keyword evidence="3" id="KW-0328">Glycosyltransferase</keyword>
<feature type="compositionally biased region" description="Low complexity" evidence="7">
    <location>
        <begin position="588"/>
        <end position="610"/>
    </location>
</feature>
<feature type="compositionally biased region" description="Low complexity" evidence="7">
    <location>
        <begin position="1014"/>
        <end position="1066"/>
    </location>
</feature>
<dbReference type="PANTHER" id="PTHR12460">
    <property type="entry name" value="CYCLIN-DEPENDENT KINASE INHIBITOR-RELATED PROTEIN"/>
    <property type="match status" value="1"/>
</dbReference>
<dbReference type="EC" id="2.4.2.31" evidence="2"/>
<dbReference type="Gene3D" id="3.90.176.10">
    <property type="entry name" value="Toxin ADP-ribosyltransferase, Chain A, domain 1"/>
    <property type="match status" value="1"/>
</dbReference>
<feature type="compositionally biased region" description="Low complexity" evidence="7">
    <location>
        <begin position="500"/>
        <end position="536"/>
    </location>
</feature>
<gene>
    <name evidence="9" type="ORF">EIL87_25290</name>
</gene>
<dbReference type="RefSeq" id="WP_125093069.1">
    <property type="nucleotide sequence ID" value="NZ_RSAA01000035.1"/>
</dbReference>
<proteinExistence type="inferred from homology"/>
<feature type="compositionally biased region" description="Low complexity" evidence="7">
    <location>
        <begin position="572"/>
        <end position="582"/>
    </location>
</feature>
<protein>
    <recommendedName>
        <fullName evidence="2">NAD(+)--protein-arginine ADP-ribosyltransferase</fullName>
        <ecNumber evidence="2">2.4.2.31</ecNumber>
    </recommendedName>
</protein>
<feature type="region of interest" description="Disordered" evidence="7">
    <location>
        <begin position="1696"/>
        <end position="1718"/>
    </location>
</feature>
<keyword evidence="5" id="KW-0548">Nucleotidyltransferase</keyword>
<accession>A0A3R8NZ41</accession>
<comment type="similarity">
    <text evidence="1">Belongs to the Arg-specific ADP-ribosyltransferase family.</text>
</comment>
<feature type="compositionally biased region" description="Low complexity" evidence="7">
    <location>
        <begin position="989"/>
        <end position="1001"/>
    </location>
</feature>
<name>A0A3R8NZ41_9PSEU</name>
<dbReference type="GO" id="GO:0016779">
    <property type="term" value="F:nucleotidyltransferase activity"/>
    <property type="evidence" value="ECO:0007669"/>
    <property type="project" value="UniProtKB-KW"/>
</dbReference>
<dbReference type="EMBL" id="RSAA01000035">
    <property type="protein sequence ID" value="RRO12982.1"/>
    <property type="molecule type" value="Genomic_DNA"/>
</dbReference>